<dbReference type="Pfam" id="PF00782">
    <property type="entry name" value="DSPc"/>
    <property type="match status" value="1"/>
</dbReference>
<dbReference type="SUPFAM" id="SSF55753">
    <property type="entry name" value="Actin depolymerizing proteins"/>
    <property type="match status" value="2"/>
</dbReference>
<evidence type="ECO:0000259" key="4">
    <source>
        <dbReference type="PROSITE" id="PS50056"/>
    </source>
</evidence>
<dbReference type="CDD" id="cd14498">
    <property type="entry name" value="DSP"/>
    <property type="match status" value="1"/>
</dbReference>
<evidence type="ECO:0000259" key="3">
    <source>
        <dbReference type="PROSITE" id="PS50054"/>
    </source>
</evidence>
<gene>
    <name evidence="5" type="ORF">CYMTET_23391</name>
</gene>
<feature type="domain" description="Tyrosine-protein phosphatase" evidence="3">
    <location>
        <begin position="59"/>
        <end position="201"/>
    </location>
</feature>
<evidence type="ECO:0000256" key="2">
    <source>
        <dbReference type="ARBA" id="ARBA00022912"/>
    </source>
</evidence>
<dbReference type="InterPro" id="IPR016130">
    <property type="entry name" value="Tyr_Pase_AS"/>
</dbReference>
<dbReference type="EMBL" id="LGRX02012028">
    <property type="protein sequence ID" value="KAK3268086.1"/>
    <property type="molecule type" value="Genomic_DNA"/>
</dbReference>
<dbReference type="Gene3D" id="3.40.20.10">
    <property type="entry name" value="Severin"/>
    <property type="match status" value="2"/>
</dbReference>
<dbReference type="SMART" id="SM00195">
    <property type="entry name" value="DSPc"/>
    <property type="match status" value="1"/>
</dbReference>
<dbReference type="PROSITE" id="PS50054">
    <property type="entry name" value="TYR_PHOSPHATASE_DUAL"/>
    <property type="match status" value="1"/>
</dbReference>
<evidence type="ECO:0000256" key="1">
    <source>
        <dbReference type="ARBA" id="ARBA00022801"/>
    </source>
</evidence>
<dbReference type="PANTHER" id="PTHR46381">
    <property type="entry name" value="MKPA PROTEIN"/>
    <property type="match status" value="1"/>
</dbReference>
<keyword evidence="6" id="KW-1185">Reference proteome</keyword>
<dbReference type="GO" id="GO:0004721">
    <property type="term" value="F:phosphoprotein phosphatase activity"/>
    <property type="evidence" value="ECO:0007669"/>
    <property type="project" value="UniProtKB-KW"/>
</dbReference>
<dbReference type="InterPro" id="IPR000387">
    <property type="entry name" value="Tyr_Pase_dom"/>
</dbReference>
<dbReference type="InterPro" id="IPR007123">
    <property type="entry name" value="Gelsolin-like_dom"/>
</dbReference>
<evidence type="ECO:0000313" key="6">
    <source>
        <dbReference type="Proteomes" id="UP001190700"/>
    </source>
</evidence>
<name>A0AAE0FZF5_9CHLO</name>
<dbReference type="SUPFAM" id="SSF52799">
    <property type="entry name" value="(Phosphotyrosine protein) phosphatases II"/>
    <property type="match status" value="1"/>
</dbReference>
<proteinExistence type="predicted"/>
<dbReference type="GO" id="GO:0051015">
    <property type="term" value="F:actin filament binding"/>
    <property type="evidence" value="ECO:0007669"/>
    <property type="project" value="InterPro"/>
</dbReference>
<reference evidence="5 6" key="1">
    <citation type="journal article" date="2015" name="Genome Biol. Evol.">
        <title>Comparative Genomics of a Bacterivorous Green Alga Reveals Evolutionary Causalities and Consequences of Phago-Mixotrophic Mode of Nutrition.</title>
        <authorList>
            <person name="Burns J.A."/>
            <person name="Paasch A."/>
            <person name="Narechania A."/>
            <person name="Kim E."/>
        </authorList>
    </citation>
    <scope>NUCLEOTIDE SEQUENCE [LARGE SCALE GENOMIC DNA]</scope>
    <source>
        <strain evidence="5 6">PLY_AMNH</strain>
    </source>
</reference>
<sequence>MARKSDLVTAPLLRPSSVTAGPRNRADHISLNLSNINKDDVPPSELQQRREKFAYFEKRCSKVAQSVFLGSDAVARNRATLKTEGITHVVNCAAHICLNYFEDELTYYTMWLQDTPAEEITSLLYSAIDFIDAAIESGGRVFIHCSQGVSRSSTFAIAYLMYREGASYDATYQAVKAVHGIANPNMGFACQLLQWHKRRMSGSPAEPSRLYRLAPHSDKSARKIVPKHASSTNLEALDSRGAFVLHTPTALFIWRGTTSTAELLEAAVVAARQLVMYEGSVEPQLENEGQESDAFLEAIGATARFTSPMFNASYDKEYEIHTTSLAPDYVPPAPGMALAQLRGSGGGITRQQPNGRFVTEPAPKPAPAPLAAVPRVTDVMPSPRGPAPTRIFENTPRVADPMATPRGHPSDAESMKLAAPSVAAAAAPPPVVSQVELYEYPDLEKLTLFDCDDLLSSDVFALVVRPKKGQPIIFIWIGNDYNMDTGKTAVEQGEQIAQEVADGLSIEVQAKNVKVEVDGAESSEFWGWFEDG</sequence>
<dbReference type="InterPro" id="IPR029021">
    <property type="entry name" value="Prot-tyrosine_phosphatase-like"/>
</dbReference>
<dbReference type="PANTHER" id="PTHR46381:SF2">
    <property type="entry name" value="MAP KINASE PHOSPHATASE"/>
    <property type="match status" value="1"/>
</dbReference>
<evidence type="ECO:0000313" key="5">
    <source>
        <dbReference type="EMBL" id="KAK3268086.1"/>
    </source>
</evidence>
<dbReference type="InterPro" id="IPR020422">
    <property type="entry name" value="TYR_PHOSPHATASE_DUAL_dom"/>
</dbReference>
<protein>
    <submittedName>
        <fullName evidence="5">Uncharacterized protein</fullName>
    </submittedName>
</protein>
<dbReference type="InterPro" id="IPR007122">
    <property type="entry name" value="Villin/Gelsolin"/>
</dbReference>
<feature type="domain" description="Tyrosine specific protein phosphatases" evidence="4">
    <location>
        <begin position="118"/>
        <end position="176"/>
    </location>
</feature>
<dbReference type="PROSITE" id="PS00383">
    <property type="entry name" value="TYR_PHOSPHATASE_1"/>
    <property type="match status" value="1"/>
</dbReference>
<dbReference type="Proteomes" id="UP001190700">
    <property type="component" value="Unassembled WGS sequence"/>
</dbReference>
<dbReference type="InterPro" id="IPR000340">
    <property type="entry name" value="Dual-sp_phosphatase_cat-dom"/>
</dbReference>
<dbReference type="SMART" id="SM00262">
    <property type="entry name" value="GEL"/>
    <property type="match status" value="2"/>
</dbReference>
<accession>A0AAE0FZF5</accession>
<keyword evidence="2" id="KW-0904">Protein phosphatase</keyword>
<dbReference type="Gene3D" id="3.90.190.10">
    <property type="entry name" value="Protein tyrosine phosphatase superfamily"/>
    <property type="match status" value="1"/>
</dbReference>
<keyword evidence="1" id="KW-0378">Hydrolase</keyword>
<dbReference type="Pfam" id="PF00626">
    <property type="entry name" value="Gelsolin"/>
    <property type="match status" value="1"/>
</dbReference>
<dbReference type="AlphaFoldDB" id="A0AAE0FZF5"/>
<organism evidence="5 6">
    <name type="scientific">Cymbomonas tetramitiformis</name>
    <dbReference type="NCBI Taxonomy" id="36881"/>
    <lineage>
        <taxon>Eukaryota</taxon>
        <taxon>Viridiplantae</taxon>
        <taxon>Chlorophyta</taxon>
        <taxon>Pyramimonadophyceae</taxon>
        <taxon>Pyramimonadales</taxon>
        <taxon>Pyramimonadaceae</taxon>
        <taxon>Cymbomonas</taxon>
    </lineage>
</organism>
<dbReference type="PROSITE" id="PS50056">
    <property type="entry name" value="TYR_PHOSPHATASE_2"/>
    <property type="match status" value="1"/>
</dbReference>
<dbReference type="InterPro" id="IPR029006">
    <property type="entry name" value="ADF-H/Gelsolin-like_dom_sf"/>
</dbReference>
<comment type="caution">
    <text evidence="5">The sequence shown here is derived from an EMBL/GenBank/DDBJ whole genome shotgun (WGS) entry which is preliminary data.</text>
</comment>